<feature type="transmembrane region" description="Helical" evidence="5">
    <location>
        <begin position="206"/>
        <end position="227"/>
    </location>
</feature>
<feature type="transmembrane region" description="Helical" evidence="5">
    <location>
        <begin position="366"/>
        <end position="386"/>
    </location>
</feature>
<gene>
    <name evidence="6" type="ORF">BJ878DRAFT_550621</name>
</gene>
<evidence type="ECO:0000256" key="2">
    <source>
        <dbReference type="ARBA" id="ARBA00022692"/>
    </source>
</evidence>
<keyword evidence="4 5" id="KW-0472">Membrane</keyword>
<dbReference type="PANTHER" id="PTHR23507:SF1">
    <property type="entry name" value="FI18259P1-RELATED"/>
    <property type="match status" value="1"/>
</dbReference>
<evidence type="ECO:0000256" key="5">
    <source>
        <dbReference type="SAM" id="Phobius"/>
    </source>
</evidence>
<feature type="transmembrane region" description="Helical" evidence="5">
    <location>
        <begin position="142"/>
        <end position="167"/>
    </location>
</feature>
<feature type="transmembrane region" description="Helical" evidence="5">
    <location>
        <begin position="179"/>
        <end position="200"/>
    </location>
</feature>
<organism evidence="6 7">
    <name type="scientific">Calycina marina</name>
    <dbReference type="NCBI Taxonomy" id="1763456"/>
    <lineage>
        <taxon>Eukaryota</taxon>
        <taxon>Fungi</taxon>
        <taxon>Dikarya</taxon>
        <taxon>Ascomycota</taxon>
        <taxon>Pezizomycotina</taxon>
        <taxon>Leotiomycetes</taxon>
        <taxon>Helotiales</taxon>
        <taxon>Pezizellaceae</taxon>
        <taxon>Calycina</taxon>
    </lineage>
</organism>
<keyword evidence="2 5" id="KW-0812">Transmembrane</keyword>
<protein>
    <recommendedName>
        <fullName evidence="8">MFS transporter</fullName>
    </recommendedName>
</protein>
<evidence type="ECO:0000313" key="6">
    <source>
        <dbReference type="EMBL" id="KAG9244379.1"/>
    </source>
</evidence>
<dbReference type="Proteomes" id="UP000887226">
    <property type="component" value="Unassembled WGS sequence"/>
</dbReference>
<feature type="transmembrane region" description="Helical" evidence="5">
    <location>
        <begin position="113"/>
        <end position="136"/>
    </location>
</feature>
<proteinExistence type="predicted"/>
<accession>A0A9P8CER5</accession>
<evidence type="ECO:0000256" key="1">
    <source>
        <dbReference type="ARBA" id="ARBA00004141"/>
    </source>
</evidence>
<keyword evidence="7" id="KW-1185">Reference proteome</keyword>
<dbReference type="GO" id="GO:0022857">
    <property type="term" value="F:transmembrane transporter activity"/>
    <property type="evidence" value="ECO:0007669"/>
    <property type="project" value="TreeGrafter"/>
</dbReference>
<evidence type="ECO:0000313" key="7">
    <source>
        <dbReference type="Proteomes" id="UP000887226"/>
    </source>
</evidence>
<comment type="subcellular location">
    <subcellularLocation>
        <location evidence="1">Membrane</location>
        <topology evidence="1">Multi-pass membrane protein</topology>
    </subcellularLocation>
</comment>
<feature type="transmembrane region" description="Helical" evidence="5">
    <location>
        <begin position="295"/>
        <end position="316"/>
    </location>
</feature>
<feature type="transmembrane region" description="Helical" evidence="5">
    <location>
        <begin position="425"/>
        <end position="450"/>
    </location>
</feature>
<keyword evidence="3 5" id="KW-1133">Transmembrane helix</keyword>
<sequence length="491" mass="54120">MIKLQLPKSAIVPSMITASLCALGFVIIGTTHIYLIEQSICHEYYSNLEPLNGGTLLLVDPKIPIEEELCKLPEIQATVAGIMGTFNFFSLVPTLFLVGPWGRLAQILGKKMVVTLNGISAFTSVCYYITICYFPQYFNIRWIFATPLFDILGGGQMMLMTLSYSYFAEEAEPEALSGILYRFTTVQLLNAFLAMIFSSYMLRINVWLLALCGVCVIFLTIPVALLLPAHSSTYTSVASSLAEDPTPASETSSLLSHDSLKISSARHIIKALLSNFTHSKQLYTSLLSSRRSTSLTLLVSFFLTLTGGIRVIFVQWASIHHGWAIADVTALNSFEMIVSSAILLSLPVLSRRYLLPRLISASKVDLLLSGVCLSFHFIGLLCMALSPSRIPYIMSISVYTLGTGLPDSFRSFATGVMGEKEEVEKLYLGMGLMSTFGGMAASKVWSWLFVYGLGKRWAAERAPFWGVLGVVCVMGLILWRLRSFAKGIRIV</sequence>
<feature type="transmembrane region" description="Helical" evidence="5">
    <location>
        <begin position="462"/>
        <end position="481"/>
    </location>
</feature>
<evidence type="ECO:0008006" key="8">
    <source>
        <dbReference type="Google" id="ProtNLM"/>
    </source>
</evidence>
<feature type="transmembrane region" description="Helical" evidence="5">
    <location>
        <begin position="79"/>
        <end position="101"/>
    </location>
</feature>
<evidence type="ECO:0000256" key="3">
    <source>
        <dbReference type="ARBA" id="ARBA00022989"/>
    </source>
</evidence>
<evidence type="ECO:0000256" key="4">
    <source>
        <dbReference type="ARBA" id="ARBA00023136"/>
    </source>
</evidence>
<feature type="transmembrane region" description="Helical" evidence="5">
    <location>
        <begin position="336"/>
        <end position="354"/>
    </location>
</feature>
<dbReference type="GO" id="GO:0016020">
    <property type="term" value="C:membrane"/>
    <property type="evidence" value="ECO:0007669"/>
    <property type="project" value="UniProtKB-SubCell"/>
</dbReference>
<dbReference type="EMBL" id="MU253910">
    <property type="protein sequence ID" value="KAG9244379.1"/>
    <property type="molecule type" value="Genomic_DNA"/>
</dbReference>
<reference evidence="6" key="1">
    <citation type="journal article" date="2021" name="IMA Fungus">
        <title>Genomic characterization of three marine fungi, including Emericellopsis atlantica sp. nov. with signatures of a generalist lifestyle and marine biomass degradation.</title>
        <authorList>
            <person name="Hagestad O.C."/>
            <person name="Hou L."/>
            <person name="Andersen J.H."/>
            <person name="Hansen E.H."/>
            <person name="Altermark B."/>
            <person name="Li C."/>
            <person name="Kuhnert E."/>
            <person name="Cox R.J."/>
            <person name="Crous P.W."/>
            <person name="Spatafora J.W."/>
            <person name="Lail K."/>
            <person name="Amirebrahimi M."/>
            <person name="Lipzen A."/>
            <person name="Pangilinan J."/>
            <person name="Andreopoulos W."/>
            <person name="Hayes R.D."/>
            <person name="Ng V."/>
            <person name="Grigoriev I.V."/>
            <person name="Jackson S.A."/>
            <person name="Sutton T.D.S."/>
            <person name="Dobson A.D.W."/>
            <person name="Rama T."/>
        </authorList>
    </citation>
    <scope>NUCLEOTIDE SEQUENCE</scope>
    <source>
        <strain evidence="6">TRa3180A</strain>
    </source>
</reference>
<dbReference type="OrthoDB" id="10029326at2759"/>
<dbReference type="PANTHER" id="PTHR23507">
    <property type="entry name" value="ZGC:174356"/>
    <property type="match status" value="1"/>
</dbReference>
<feature type="transmembrane region" description="Helical" evidence="5">
    <location>
        <begin position="12"/>
        <end position="36"/>
    </location>
</feature>
<comment type="caution">
    <text evidence="6">The sequence shown here is derived from an EMBL/GenBank/DDBJ whole genome shotgun (WGS) entry which is preliminary data.</text>
</comment>
<name>A0A9P8CER5_9HELO</name>
<dbReference type="AlphaFoldDB" id="A0A9P8CER5"/>
<dbReference type="SUPFAM" id="SSF103473">
    <property type="entry name" value="MFS general substrate transporter"/>
    <property type="match status" value="1"/>
</dbReference>
<dbReference type="InterPro" id="IPR036259">
    <property type="entry name" value="MFS_trans_sf"/>
</dbReference>